<accession>A0ABQ0L6C6</accession>
<reference evidence="2" key="1">
    <citation type="submission" date="2014-09" db="EMBL/GenBank/DDBJ databases">
        <title>Genome sequence of the luminous mushroom Mycena chlorophos for searching fungal bioluminescence genes.</title>
        <authorList>
            <person name="Tanaka Y."/>
            <person name="Kasuga D."/>
            <person name="Oba Y."/>
            <person name="Hase S."/>
            <person name="Sato K."/>
            <person name="Oba Y."/>
            <person name="Sakakibara Y."/>
        </authorList>
    </citation>
    <scope>NUCLEOTIDE SEQUENCE</scope>
</reference>
<proteinExistence type="predicted"/>
<feature type="region of interest" description="Disordered" evidence="1">
    <location>
        <begin position="26"/>
        <end position="89"/>
    </location>
</feature>
<evidence type="ECO:0000313" key="3">
    <source>
        <dbReference type="Proteomes" id="UP000815677"/>
    </source>
</evidence>
<protein>
    <submittedName>
        <fullName evidence="2">Uncharacterized protein</fullName>
    </submittedName>
</protein>
<sequence>MPTRTCHRHHIFCSKPSPHQRLLLARSPPLTRPQNFRDPRPLPCSAGPLKPSQLDLDDTTAPRLDSEPRSVSRARRSSRRPTPPRRKPERAFYLAMHGALLRAAQDPDAQFPLLIRVPSSARFHPKPNVQDLTSVGNEHRPWRISFCITPSGPSSPSVSAPWRAAERPEAGLRRQRPAAVPGADSAGPTFWVLAQSAFSTKSAHFSPQDFAPRRAASLPRVHSCGGNSALSLWLVTMSSRAVLPASASTKPDLQQMFRGFCPAGPSAPALLPAGLCCVSKDFAPRRAASCLEVNAASTAWSPSRQYCLSCCPGSLRGRFDRHSPHPSSKLACICAAPDRQPHLDAAALLPSPLHADANIRRTAKALDCDVHSSHSSSSCGAQFLLSYLNSQRSADVGALRQPACAI</sequence>
<evidence type="ECO:0000256" key="1">
    <source>
        <dbReference type="SAM" id="MobiDB-lite"/>
    </source>
</evidence>
<organism evidence="2 3">
    <name type="scientific">Mycena chlorophos</name>
    <name type="common">Agaric fungus</name>
    <name type="synonym">Agaricus chlorophos</name>
    <dbReference type="NCBI Taxonomy" id="658473"/>
    <lineage>
        <taxon>Eukaryota</taxon>
        <taxon>Fungi</taxon>
        <taxon>Dikarya</taxon>
        <taxon>Basidiomycota</taxon>
        <taxon>Agaricomycotina</taxon>
        <taxon>Agaricomycetes</taxon>
        <taxon>Agaricomycetidae</taxon>
        <taxon>Agaricales</taxon>
        <taxon>Marasmiineae</taxon>
        <taxon>Mycenaceae</taxon>
        <taxon>Mycena</taxon>
    </lineage>
</organism>
<gene>
    <name evidence="2" type="ORF">MCHLO_04191</name>
</gene>
<dbReference type="EMBL" id="DF842744">
    <property type="protein sequence ID" value="GAT46690.1"/>
    <property type="molecule type" value="Genomic_DNA"/>
</dbReference>
<feature type="compositionally biased region" description="Basic residues" evidence="1">
    <location>
        <begin position="72"/>
        <end position="88"/>
    </location>
</feature>
<evidence type="ECO:0000313" key="2">
    <source>
        <dbReference type="EMBL" id="GAT46690.1"/>
    </source>
</evidence>
<name>A0ABQ0L6C6_MYCCL</name>
<keyword evidence="3" id="KW-1185">Reference proteome</keyword>
<dbReference type="Proteomes" id="UP000815677">
    <property type="component" value="Unassembled WGS sequence"/>
</dbReference>